<dbReference type="RefSeq" id="WP_074597817.1">
    <property type="nucleotide sequence ID" value="NZ_FNHF01000001.1"/>
</dbReference>
<dbReference type="STRING" id="482461.SAMN05216244_1113"/>
<dbReference type="SUPFAM" id="SSF51735">
    <property type="entry name" value="NAD(P)-binding Rossmann-fold domains"/>
    <property type="match status" value="1"/>
</dbReference>
<evidence type="ECO:0000256" key="3">
    <source>
        <dbReference type="ARBA" id="ARBA00022857"/>
    </source>
</evidence>
<dbReference type="FunFam" id="3.40.50.720:FF:000374">
    <property type="entry name" value="3-oxoacyl-(Acyl-carrier-protein) reductase"/>
    <property type="match status" value="1"/>
</dbReference>
<dbReference type="PRINTS" id="PR00080">
    <property type="entry name" value="SDRFAMILY"/>
</dbReference>
<evidence type="ECO:0000256" key="4">
    <source>
        <dbReference type="ARBA" id="ARBA00023002"/>
    </source>
</evidence>
<dbReference type="PANTHER" id="PTHR43639">
    <property type="entry name" value="OXIDOREDUCTASE, SHORT-CHAIN DEHYDROGENASE/REDUCTASE FAMILY (AFU_ORTHOLOGUE AFUA_5G02870)"/>
    <property type="match status" value="1"/>
</dbReference>
<dbReference type="PRINTS" id="PR00081">
    <property type="entry name" value="GDHRDH"/>
</dbReference>
<accession>A0A1G9NR55</accession>
<keyword evidence="3" id="KW-0521">NADP</keyword>
<evidence type="ECO:0000256" key="1">
    <source>
        <dbReference type="ARBA" id="ARBA00006484"/>
    </source>
</evidence>
<comment type="subunit">
    <text evidence="2">Homotetramer.</text>
</comment>
<dbReference type="EMBL" id="FNHF01000001">
    <property type="protein sequence ID" value="SDL88773.1"/>
    <property type="molecule type" value="Genomic_DNA"/>
</dbReference>
<dbReference type="PANTHER" id="PTHR43639:SF1">
    <property type="entry name" value="SHORT-CHAIN DEHYDROGENASE_REDUCTASE FAMILY PROTEIN"/>
    <property type="match status" value="1"/>
</dbReference>
<dbReference type="InterPro" id="IPR036291">
    <property type="entry name" value="NAD(P)-bd_dom_sf"/>
</dbReference>
<dbReference type="GO" id="GO:0016491">
    <property type="term" value="F:oxidoreductase activity"/>
    <property type="evidence" value="ECO:0007669"/>
    <property type="project" value="UniProtKB-KW"/>
</dbReference>
<evidence type="ECO:0000256" key="2">
    <source>
        <dbReference type="ARBA" id="ARBA00011881"/>
    </source>
</evidence>
<dbReference type="OrthoDB" id="9803333at2"/>
<dbReference type="AlphaFoldDB" id="A0A1G9NR55"/>
<keyword evidence="6" id="KW-1185">Reference proteome</keyword>
<dbReference type="Pfam" id="PF13561">
    <property type="entry name" value="adh_short_C2"/>
    <property type="match status" value="1"/>
</dbReference>
<gene>
    <name evidence="5" type="ORF">SAMN05216244_1113</name>
</gene>
<evidence type="ECO:0000313" key="6">
    <source>
        <dbReference type="Proteomes" id="UP000182347"/>
    </source>
</evidence>
<evidence type="ECO:0000313" key="5">
    <source>
        <dbReference type="EMBL" id="SDL88773.1"/>
    </source>
</evidence>
<dbReference type="InterPro" id="IPR002347">
    <property type="entry name" value="SDR_fam"/>
</dbReference>
<dbReference type="Proteomes" id="UP000182347">
    <property type="component" value="Unassembled WGS sequence"/>
</dbReference>
<comment type="similarity">
    <text evidence="1">Belongs to the short-chain dehydrogenases/reductases (SDR) family.</text>
</comment>
<name>A0A1G9NR55_9BACI</name>
<reference evidence="6" key="1">
    <citation type="submission" date="2016-10" db="EMBL/GenBank/DDBJ databases">
        <authorList>
            <person name="Varghese N."/>
            <person name="Submissions S."/>
        </authorList>
    </citation>
    <scope>NUCLEOTIDE SEQUENCE [LARGE SCALE GENOMIC DNA]</scope>
    <source>
        <strain evidence="6">CGMCC 1.6199</strain>
    </source>
</reference>
<organism evidence="5 6">
    <name type="scientific">Sediminibacillus halophilus</name>
    <dbReference type="NCBI Taxonomy" id="482461"/>
    <lineage>
        <taxon>Bacteria</taxon>
        <taxon>Bacillati</taxon>
        <taxon>Bacillota</taxon>
        <taxon>Bacilli</taxon>
        <taxon>Bacillales</taxon>
        <taxon>Bacillaceae</taxon>
        <taxon>Sediminibacillus</taxon>
    </lineage>
</organism>
<protein>
    <submittedName>
        <fullName evidence="5">NAD(P)-dependent dehydrogenase, short-chain alcohol dehydrogenase family</fullName>
    </submittedName>
</protein>
<keyword evidence="4" id="KW-0560">Oxidoreductase</keyword>
<proteinExistence type="inferred from homology"/>
<dbReference type="Gene3D" id="3.40.50.720">
    <property type="entry name" value="NAD(P)-binding Rossmann-like Domain"/>
    <property type="match status" value="1"/>
</dbReference>
<sequence>MNSTQKIALVTGGSRGLGKNSAIALSRKGIDVIITYHSRKKDAEAVVKEIEDNGRKAAALQLDTGVVSSFETFVSQLSNVLKEKWDREQFDILVNNAGFGIHVPVTETTEEQFDSMMNVQFKGVFFLSQKLFPLIADNGRVVNVSTGLTRFVIEGFGAYAAMKGAIEVLTKYMAKEWGKRGIRVNTVAPGAIATDFGAGAVRDNHQMREFIGSETALGRVGEPDDIGGVVASLCTDEMGWVNATRLEASGGQML</sequence>